<name>A0A1U8C6F7_MESAU</name>
<proteinExistence type="predicted"/>
<accession>A0A1U8C6F7</accession>
<dbReference type="InterPro" id="IPR031506">
    <property type="entry name" value="HRCT1"/>
</dbReference>
<protein>
    <submittedName>
        <fullName evidence="4">Histidine-rich carboxyl terminus protein 1</fullName>
    </submittedName>
</protein>
<evidence type="ECO:0000256" key="1">
    <source>
        <dbReference type="SAM" id="MobiDB-lite"/>
    </source>
</evidence>
<keyword evidence="2" id="KW-1133">Transmembrane helix</keyword>
<feature type="compositionally biased region" description="Basic residues" evidence="1">
    <location>
        <begin position="83"/>
        <end position="112"/>
    </location>
</feature>
<evidence type="ECO:0000313" key="3">
    <source>
        <dbReference type="Proteomes" id="UP000886700"/>
    </source>
</evidence>
<dbReference type="AlphaFoldDB" id="A0A1U8C6F7"/>
<dbReference type="KEGG" id="maua:101828831"/>
<keyword evidence="3" id="KW-1185">Reference proteome</keyword>
<evidence type="ECO:0000256" key="2">
    <source>
        <dbReference type="SAM" id="Phobius"/>
    </source>
</evidence>
<feature type="region of interest" description="Disordered" evidence="1">
    <location>
        <begin position="82"/>
        <end position="112"/>
    </location>
</feature>
<dbReference type="PANTHER" id="PTHR23009:SF2">
    <property type="entry name" value="HISTIDINE-RICH CARBOXYL TERMINUS PROTEIN 1"/>
    <property type="match status" value="1"/>
</dbReference>
<dbReference type="RefSeq" id="XP_012975041.1">
    <property type="nucleotide sequence ID" value="XM_013119587.3"/>
</dbReference>
<keyword evidence="2" id="KW-0472">Membrane</keyword>
<dbReference type="eggNOG" id="ENOG502SX6E">
    <property type="taxonomic scope" value="Eukaryota"/>
</dbReference>
<feature type="transmembrane region" description="Helical" evidence="2">
    <location>
        <begin position="12"/>
        <end position="33"/>
    </location>
</feature>
<dbReference type="GeneID" id="101828831"/>
<dbReference type="PANTHER" id="PTHR23009">
    <property type="match status" value="1"/>
</dbReference>
<organism evidence="3 4">
    <name type="scientific">Mesocricetus auratus</name>
    <name type="common">Golden hamster</name>
    <dbReference type="NCBI Taxonomy" id="10036"/>
    <lineage>
        <taxon>Eukaryota</taxon>
        <taxon>Metazoa</taxon>
        <taxon>Chordata</taxon>
        <taxon>Craniata</taxon>
        <taxon>Vertebrata</taxon>
        <taxon>Euteleostomi</taxon>
        <taxon>Mammalia</taxon>
        <taxon>Eutheria</taxon>
        <taxon>Euarchontoglires</taxon>
        <taxon>Glires</taxon>
        <taxon>Rodentia</taxon>
        <taxon>Myomorpha</taxon>
        <taxon>Muroidea</taxon>
        <taxon>Cricetidae</taxon>
        <taxon>Cricetinae</taxon>
        <taxon>Mesocricetus</taxon>
    </lineage>
</organism>
<sequence length="112" mass="12918">MLGPLGSTALVSWMAGTVVAILLLLLLLAMCLFHRSQEHDVERNRVRQTRPRLFHGRRRGLLGAFHHHHHPRGHASGVTSAGFHHHHHPLHHQRLHSPHRHHHHHHAHGARR</sequence>
<dbReference type="Pfam" id="PF15758">
    <property type="entry name" value="HRCT1"/>
    <property type="match status" value="1"/>
</dbReference>
<dbReference type="CTD" id="646962"/>
<dbReference type="Proteomes" id="UP000886700">
    <property type="component" value="Unplaced"/>
</dbReference>
<reference evidence="4" key="1">
    <citation type="submission" date="2025-08" db="UniProtKB">
        <authorList>
            <consortium name="RefSeq"/>
        </authorList>
    </citation>
    <scope>IDENTIFICATION</scope>
    <source>
        <tissue evidence="4">Liver</tissue>
    </source>
</reference>
<gene>
    <name evidence="4" type="primary">Hrct1</name>
</gene>
<evidence type="ECO:0000313" key="4">
    <source>
        <dbReference type="RefSeq" id="XP_012975041.1"/>
    </source>
</evidence>
<keyword evidence="2" id="KW-0812">Transmembrane</keyword>